<keyword evidence="5 7" id="KW-1133">Transmembrane helix</keyword>
<dbReference type="GO" id="GO:0019646">
    <property type="term" value="P:aerobic electron transport chain"/>
    <property type="evidence" value="ECO:0007669"/>
    <property type="project" value="TreeGrafter"/>
</dbReference>
<comment type="similarity">
    <text evidence="2">Belongs to the cytochrome ubiquinol oxidase subunit 2 family.</text>
</comment>
<dbReference type="Pfam" id="PF02322">
    <property type="entry name" value="Cyt_bd_oxida_II"/>
    <property type="match status" value="1"/>
</dbReference>
<dbReference type="GO" id="GO:0009055">
    <property type="term" value="F:electron transfer activity"/>
    <property type="evidence" value="ECO:0007669"/>
    <property type="project" value="TreeGrafter"/>
</dbReference>
<dbReference type="AlphaFoldDB" id="A0A4R5L5K9"/>
<dbReference type="PANTHER" id="PTHR43141:SF4">
    <property type="entry name" value="CYTOCHROME BD2 SUBUNIT II"/>
    <property type="match status" value="1"/>
</dbReference>
<name>A0A4R5L5K9_9BURK</name>
<dbReference type="GO" id="GO:0070069">
    <property type="term" value="C:cytochrome complex"/>
    <property type="evidence" value="ECO:0007669"/>
    <property type="project" value="TreeGrafter"/>
</dbReference>
<feature type="transmembrane region" description="Helical" evidence="7">
    <location>
        <begin position="255"/>
        <end position="277"/>
    </location>
</feature>
<sequence>MDVTVIWAAIIAFGLFMYIALDGFDLGIGMIFPFFPNDGERDVMMHAIEPVWDGNETWLVLGGAALFAAFPTVYSVALSGLYLPITLMLVCLIFRGVSFEVRGKANRTKNLWSLSFICGSAGAAFFQGVILGAYLHGIPVEDGTFSGDPFFWVTPFSFFTGMGLMVTYALQGATYLVLKTDGDFQDRLRALVWPLTVALLGFILAVSIWTPLTDAHVATRWFDSSFRYRLYPIPFLVAITAILMYAAVKRRLDRAPFILCLLLILLGYIGLLISIWPYAIPDSVTLWDAASPRVSQLFALVGAVIVIPIIVVYTTAGYWVFRGKVEAGSQYH</sequence>
<comment type="caution">
    <text evidence="8">The sequence shown here is derived from an EMBL/GenBank/DDBJ whole genome shotgun (WGS) entry which is preliminary data.</text>
</comment>
<evidence type="ECO:0000256" key="3">
    <source>
        <dbReference type="ARBA" id="ARBA00022475"/>
    </source>
</evidence>
<keyword evidence="4 7" id="KW-0812">Transmembrane</keyword>
<dbReference type="GO" id="GO:0016682">
    <property type="term" value="F:oxidoreductase activity, acting on diphenols and related substances as donors, oxygen as acceptor"/>
    <property type="evidence" value="ECO:0007669"/>
    <property type="project" value="TreeGrafter"/>
</dbReference>
<accession>A0A4R5L5K9</accession>
<comment type="subcellular location">
    <subcellularLocation>
        <location evidence="1">Cell membrane</location>
        <topology evidence="1">Multi-pass membrane protein</topology>
    </subcellularLocation>
</comment>
<feature type="transmembrane region" description="Helical" evidence="7">
    <location>
        <begin position="297"/>
        <end position="321"/>
    </location>
</feature>
<feature type="transmembrane region" description="Helical" evidence="7">
    <location>
        <begin position="6"/>
        <end position="35"/>
    </location>
</feature>
<reference evidence="8 9" key="1">
    <citation type="submission" date="2019-03" db="EMBL/GenBank/DDBJ databases">
        <title>Paraburkholderia sp. isolated from native Mimosa gymnas in Guartela State Park, Brazil.</title>
        <authorList>
            <person name="Paulitsch F."/>
            <person name="Hungria M."/>
            <person name="Delamuta J.R.M."/>
            <person name="Ribeiro R.A."/>
            <person name="Dall'Agnol R."/>
            <person name="Silva J.S.B."/>
        </authorList>
    </citation>
    <scope>NUCLEOTIDE SEQUENCE [LARGE SCALE GENOMIC DNA]</scope>
    <source>
        <strain evidence="8 9">CNPSo 3008</strain>
    </source>
</reference>
<proteinExistence type="inferred from homology"/>
<evidence type="ECO:0000256" key="2">
    <source>
        <dbReference type="ARBA" id="ARBA00007543"/>
    </source>
</evidence>
<dbReference type="Proteomes" id="UP000295606">
    <property type="component" value="Unassembled WGS sequence"/>
</dbReference>
<gene>
    <name evidence="8" type="primary">cydB</name>
    <name evidence="8" type="ORF">E1N52_32120</name>
</gene>
<keyword evidence="6 7" id="KW-0472">Membrane</keyword>
<organism evidence="8 9">
    <name type="scientific">Paraburkholderia guartelaensis</name>
    <dbReference type="NCBI Taxonomy" id="2546446"/>
    <lineage>
        <taxon>Bacteria</taxon>
        <taxon>Pseudomonadati</taxon>
        <taxon>Pseudomonadota</taxon>
        <taxon>Betaproteobacteria</taxon>
        <taxon>Burkholderiales</taxon>
        <taxon>Burkholderiaceae</taxon>
        <taxon>Paraburkholderia</taxon>
    </lineage>
</organism>
<feature type="transmembrane region" description="Helical" evidence="7">
    <location>
        <begin position="190"/>
        <end position="210"/>
    </location>
</feature>
<evidence type="ECO:0000256" key="6">
    <source>
        <dbReference type="ARBA" id="ARBA00023136"/>
    </source>
</evidence>
<evidence type="ECO:0000256" key="7">
    <source>
        <dbReference type="SAM" id="Phobius"/>
    </source>
</evidence>
<dbReference type="NCBIfam" id="TIGR00203">
    <property type="entry name" value="cydB"/>
    <property type="match status" value="1"/>
</dbReference>
<evidence type="ECO:0000256" key="4">
    <source>
        <dbReference type="ARBA" id="ARBA00022692"/>
    </source>
</evidence>
<evidence type="ECO:0000256" key="5">
    <source>
        <dbReference type="ARBA" id="ARBA00022989"/>
    </source>
</evidence>
<evidence type="ECO:0000313" key="8">
    <source>
        <dbReference type="EMBL" id="TDG04013.1"/>
    </source>
</evidence>
<feature type="transmembrane region" description="Helical" evidence="7">
    <location>
        <begin position="111"/>
        <end position="136"/>
    </location>
</feature>
<feature type="transmembrane region" description="Helical" evidence="7">
    <location>
        <begin position="80"/>
        <end position="99"/>
    </location>
</feature>
<evidence type="ECO:0000256" key="1">
    <source>
        <dbReference type="ARBA" id="ARBA00004651"/>
    </source>
</evidence>
<evidence type="ECO:0000313" key="9">
    <source>
        <dbReference type="Proteomes" id="UP000295606"/>
    </source>
</evidence>
<dbReference type="PANTHER" id="PTHR43141">
    <property type="entry name" value="CYTOCHROME BD2 SUBUNIT II"/>
    <property type="match status" value="1"/>
</dbReference>
<dbReference type="EMBL" id="SMOD01000033">
    <property type="protein sequence ID" value="TDG04013.1"/>
    <property type="molecule type" value="Genomic_DNA"/>
</dbReference>
<protein>
    <submittedName>
        <fullName evidence="8">Cytochrome d ubiquinol oxidase subunit II</fullName>
    </submittedName>
</protein>
<feature type="transmembrane region" description="Helical" evidence="7">
    <location>
        <begin position="230"/>
        <end position="248"/>
    </location>
</feature>
<dbReference type="RefSeq" id="WP_133187456.1">
    <property type="nucleotide sequence ID" value="NZ_SMOD01000033.1"/>
</dbReference>
<feature type="transmembrane region" description="Helical" evidence="7">
    <location>
        <begin position="156"/>
        <end position="178"/>
    </location>
</feature>
<dbReference type="OrthoDB" id="9776710at2"/>
<keyword evidence="3" id="KW-1003">Cell membrane</keyword>
<dbReference type="InterPro" id="IPR003317">
    <property type="entry name" value="Cyt-d_oxidase_su2"/>
</dbReference>
<dbReference type="GO" id="GO:0005886">
    <property type="term" value="C:plasma membrane"/>
    <property type="evidence" value="ECO:0007669"/>
    <property type="project" value="UniProtKB-SubCell"/>
</dbReference>